<protein>
    <submittedName>
        <fullName evidence="1">Uncharacterized protein</fullName>
    </submittedName>
</protein>
<evidence type="ECO:0000313" key="2">
    <source>
        <dbReference type="Proteomes" id="UP000297966"/>
    </source>
</evidence>
<reference evidence="1 2" key="1">
    <citation type="submission" date="2019-03" db="EMBL/GenBank/DDBJ databases">
        <title>Bradyrhizobium diversity isolated from nodules of Chamaecrista fasciculata.</title>
        <authorList>
            <person name="Klepa M.S."/>
            <person name="Urquiaga M.O."/>
            <person name="Hungria M."/>
            <person name="Delamuta J.R."/>
        </authorList>
    </citation>
    <scope>NUCLEOTIDE SEQUENCE [LARGE SCALE GENOMIC DNA]</scope>
    <source>
        <strain evidence="1 2">CNPSo 3448</strain>
    </source>
</reference>
<keyword evidence="2" id="KW-1185">Reference proteome</keyword>
<organism evidence="1 2">
    <name type="scientific">Bradyrhizobium niftali</name>
    <dbReference type="NCBI Taxonomy" id="2560055"/>
    <lineage>
        <taxon>Bacteria</taxon>
        <taxon>Pseudomonadati</taxon>
        <taxon>Pseudomonadota</taxon>
        <taxon>Alphaproteobacteria</taxon>
        <taxon>Hyphomicrobiales</taxon>
        <taxon>Nitrobacteraceae</taxon>
        <taxon>Bradyrhizobium</taxon>
    </lineage>
</organism>
<comment type="caution">
    <text evidence="1">The sequence shown here is derived from an EMBL/GenBank/DDBJ whole genome shotgun (WGS) entry which is preliminary data.</text>
</comment>
<dbReference type="Proteomes" id="UP000297966">
    <property type="component" value="Unassembled WGS sequence"/>
</dbReference>
<gene>
    <name evidence="1" type="ORF">E4K65_25115</name>
</gene>
<dbReference type="AlphaFoldDB" id="A0A4Y9LPS8"/>
<evidence type="ECO:0000313" key="1">
    <source>
        <dbReference type="EMBL" id="TFV45341.1"/>
    </source>
</evidence>
<dbReference type="EMBL" id="SPQT01000015">
    <property type="protein sequence ID" value="TFV45341.1"/>
    <property type="molecule type" value="Genomic_DNA"/>
</dbReference>
<dbReference type="RefSeq" id="WP_135176409.1">
    <property type="nucleotide sequence ID" value="NZ_SPQT01000015.1"/>
</dbReference>
<sequence length="110" mass="11905">MPFNDKLYRPAILFRLCRRHAAFNAVDVAPSLMHAPSRTQARALQVVPSFFVQGMMYAYHNTEPDFGTLGVTATLCGTETALAQHTAALPSMKTIGTPAAPAERATPNSE</sequence>
<accession>A0A4Y9LPS8</accession>
<proteinExistence type="predicted"/>
<name>A0A4Y9LPS8_9BRAD</name>